<sequence>MRQMKVNPKSISIAAIALLFMHCGGNAPASEAAEGSGFASIFNGKNLEGWDGDTAHWRVENGILTGEITPEKPLSRNTFIIWKGGQPADFELKTQFRITADGNSGINYRSDVVPDEPHTLRGYQADIDAARAYLGQNYDEYARTTLAYRGQRVTVPAADIALKAGIRNNAWAPVQVTGTLGDDASLKSVYKPNEWNEYRVVAKGNKLQHFVNGTLLSEVTDEDTANRKLKGWLGLQVHVGPPMKVEFRDILLKQ</sequence>
<feature type="chain" id="PRO_5046960863" evidence="1">
    <location>
        <begin position="30"/>
        <end position="254"/>
    </location>
</feature>
<keyword evidence="1" id="KW-0732">Signal</keyword>
<evidence type="ECO:0000256" key="1">
    <source>
        <dbReference type="SAM" id="SignalP"/>
    </source>
</evidence>
<evidence type="ECO:0000259" key="2">
    <source>
        <dbReference type="Pfam" id="PF06439"/>
    </source>
</evidence>
<proteinExistence type="predicted"/>
<organism evidence="3 4">
    <name type="scientific">Chitinophaga caseinilytica</name>
    <dbReference type="NCBI Taxonomy" id="2267521"/>
    <lineage>
        <taxon>Bacteria</taxon>
        <taxon>Pseudomonadati</taxon>
        <taxon>Bacteroidota</taxon>
        <taxon>Chitinophagia</taxon>
        <taxon>Chitinophagales</taxon>
        <taxon>Chitinophagaceae</taxon>
        <taxon>Chitinophaga</taxon>
    </lineage>
</organism>
<keyword evidence="4" id="KW-1185">Reference proteome</keyword>
<feature type="signal peptide" evidence="1">
    <location>
        <begin position="1"/>
        <end position="29"/>
    </location>
</feature>
<dbReference type="RefSeq" id="WP_341840717.1">
    <property type="nucleotide sequence ID" value="NZ_CP149792.1"/>
</dbReference>
<dbReference type="Gene3D" id="2.60.120.560">
    <property type="entry name" value="Exo-inulinase, domain 1"/>
    <property type="match status" value="1"/>
</dbReference>
<evidence type="ECO:0000313" key="4">
    <source>
        <dbReference type="Proteomes" id="UP001449657"/>
    </source>
</evidence>
<dbReference type="EMBL" id="CP150096">
    <property type="protein sequence ID" value="WZN45976.1"/>
    <property type="molecule type" value="Genomic_DNA"/>
</dbReference>
<protein>
    <submittedName>
        <fullName evidence="3">DUF1080 domain-containing protein</fullName>
    </submittedName>
</protein>
<dbReference type="Pfam" id="PF06439">
    <property type="entry name" value="3keto-disac_hyd"/>
    <property type="match status" value="1"/>
</dbReference>
<dbReference type="Proteomes" id="UP001449657">
    <property type="component" value="Chromosome"/>
</dbReference>
<name>A0ABZ2Z121_9BACT</name>
<accession>A0ABZ2Z121</accession>
<gene>
    <name evidence="3" type="ORF">WJU22_24050</name>
</gene>
<feature type="domain" description="3-keto-alpha-glucoside-1,2-lyase/3-keto-2-hydroxy-glucal hydratase" evidence="2">
    <location>
        <begin position="37"/>
        <end position="253"/>
    </location>
</feature>
<evidence type="ECO:0000313" key="3">
    <source>
        <dbReference type="EMBL" id="WZN45976.1"/>
    </source>
</evidence>
<dbReference type="InterPro" id="IPR010496">
    <property type="entry name" value="AL/BT2_dom"/>
</dbReference>
<reference evidence="3 4" key="1">
    <citation type="submission" date="2024-03" db="EMBL/GenBank/DDBJ databases">
        <title>Chitinophaga caseinilytica sp. nov., a casein hydrolysing bacterium isolated from forest soil.</title>
        <authorList>
            <person name="Lee D.S."/>
            <person name="Han D.M."/>
            <person name="Baek J.H."/>
            <person name="Choi D.G."/>
            <person name="Jeon J.H."/>
            <person name="Jeon C.O."/>
        </authorList>
    </citation>
    <scope>NUCLEOTIDE SEQUENCE [LARGE SCALE GENOMIC DNA]</scope>
    <source>
        <strain evidence="3 4">KACC 19118</strain>
    </source>
</reference>